<reference evidence="2" key="1">
    <citation type="submission" date="2021-02" db="EMBL/GenBank/DDBJ databases">
        <authorList>
            <person name="Dougan E. K."/>
            <person name="Rhodes N."/>
            <person name="Thang M."/>
            <person name="Chan C."/>
        </authorList>
    </citation>
    <scope>NUCLEOTIDE SEQUENCE</scope>
</reference>
<evidence type="ECO:0000313" key="2">
    <source>
        <dbReference type="EMBL" id="CAE8741431.1"/>
    </source>
</evidence>
<dbReference type="Proteomes" id="UP000626109">
    <property type="component" value="Unassembled WGS sequence"/>
</dbReference>
<organism evidence="2 3">
    <name type="scientific">Polarella glacialis</name>
    <name type="common">Dinoflagellate</name>
    <dbReference type="NCBI Taxonomy" id="89957"/>
    <lineage>
        <taxon>Eukaryota</taxon>
        <taxon>Sar</taxon>
        <taxon>Alveolata</taxon>
        <taxon>Dinophyceae</taxon>
        <taxon>Suessiales</taxon>
        <taxon>Suessiaceae</taxon>
        <taxon>Polarella</taxon>
    </lineage>
</organism>
<evidence type="ECO:0000313" key="3">
    <source>
        <dbReference type="Proteomes" id="UP000626109"/>
    </source>
</evidence>
<dbReference type="PROSITE" id="PS50011">
    <property type="entry name" value="PROTEIN_KINASE_DOM"/>
    <property type="match status" value="1"/>
</dbReference>
<name>A0A813M1Y5_POLGL</name>
<feature type="domain" description="Protein kinase" evidence="1">
    <location>
        <begin position="1"/>
        <end position="86"/>
    </location>
</feature>
<evidence type="ECO:0000259" key="1">
    <source>
        <dbReference type="PROSITE" id="PS50011"/>
    </source>
</evidence>
<dbReference type="InterPro" id="IPR011009">
    <property type="entry name" value="Kinase-like_dom_sf"/>
</dbReference>
<comment type="caution">
    <text evidence="2">The sequence shown here is derived from an EMBL/GenBank/DDBJ whole genome shotgun (WGS) entry which is preliminary data.</text>
</comment>
<proteinExistence type="predicted"/>
<gene>
    <name evidence="2" type="ORF">PGLA2088_LOCUS50458</name>
</gene>
<dbReference type="GO" id="GO:0005524">
    <property type="term" value="F:ATP binding"/>
    <property type="evidence" value="ECO:0007669"/>
    <property type="project" value="InterPro"/>
</dbReference>
<dbReference type="AlphaFoldDB" id="A0A813M1Y5"/>
<dbReference type="InterPro" id="IPR000719">
    <property type="entry name" value="Prot_kinase_dom"/>
</dbReference>
<dbReference type="GO" id="GO:0004672">
    <property type="term" value="F:protein kinase activity"/>
    <property type="evidence" value="ECO:0007669"/>
    <property type="project" value="InterPro"/>
</dbReference>
<dbReference type="SUPFAM" id="SSF56112">
    <property type="entry name" value="Protein kinase-like (PK-like)"/>
    <property type="match status" value="1"/>
</dbReference>
<accession>A0A813M1Y5</accession>
<dbReference type="EMBL" id="CAJNNW010037384">
    <property type="protein sequence ID" value="CAE8741431.1"/>
    <property type="molecule type" value="Genomic_DNA"/>
</dbReference>
<dbReference type="Gene3D" id="1.10.510.10">
    <property type="entry name" value="Transferase(Phosphotransferase) domain 1"/>
    <property type="match status" value="1"/>
</dbReference>
<protein>
    <recommendedName>
        <fullName evidence="1">Protein kinase domain-containing protein</fullName>
    </recommendedName>
</protein>
<sequence length="262" mass="27752">MAPESFARVFSPKSDLYGVGATLLFAATGLEPGSLPQQRLCIQFRKALLGTIWEREEPWLAELLDGLLAPAPEDRFSSAAEASGFLQRARLCGGKQGGLPPGSEVALPSSSLDPPRGSGVRVERSGFNLRVLFPPPDLGDSLPTGAFAIAWTAFTAVWTAGVLSAGAPVMALFSLPFWGAGGSLLKDGFGPLLRGATELRIGRDEWSYGRLGSNKPIAEGSTAQLLCRDASLAARGSLTLEEGVLEQRCGQGLRPVERDWLT</sequence>